<evidence type="ECO:0000313" key="1">
    <source>
        <dbReference type="EMBL" id="SDL76774.1"/>
    </source>
</evidence>
<organism evidence="1 2">
    <name type="scientific">Aliiruegeria lutimaris</name>
    <dbReference type="NCBI Taxonomy" id="571298"/>
    <lineage>
        <taxon>Bacteria</taxon>
        <taxon>Pseudomonadati</taxon>
        <taxon>Pseudomonadota</taxon>
        <taxon>Alphaproteobacteria</taxon>
        <taxon>Rhodobacterales</taxon>
        <taxon>Roseobacteraceae</taxon>
        <taxon>Aliiruegeria</taxon>
    </lineage>
</organism>
<keyword evidence="2" id="KW-1185">Reference proteome</keyword>
<accession>A0A1G9MRQ1</accession>
<dbReference type="RefSeq" id="WP_093164439.1">
    <property type="nucleotide sequence ID" value="NZ_FNEK01000113.1"/>
</dbReference>
<reference evidence="1 2" key="1">
    <citation type="submission" date="2016-10" db="EMBL/GenBank/DDBJ databases">
        <authorList>
            <person name="de Groot N.N."/>
        </authorList>
    </citation>
    <scope>NUCLEOTIDE SEQUENCE [LARGE SCALE GENOMIC DNA]</scope>
    <source>
        <strain evidence="1 2">DSM 25294</strain>
    </source>
</reference>
<proteinExistence type="predicted"/>
<gene>
    <name evidence="1" type="ORF">SAMN04488026_11135</name>
</gene>
<dbReference type="EMBL" id="FNEK01000113">
    <property type="protein sequence ID" value="SDL76774.1"/>
    <property type="molecule type" value="Genomic_DNA"/>
</dbReference>
<name>A0A1G9MRQ1_9RHOB</name>
<protein>
    <submittedName>
        <fullName evidence="1">Uncharacterized protein</fullName>
    </submittedName>
</protein>
<sequence>MPIPATDLARLFEKDLDRILRLYAEDEVFAEICRDYVSVARLKSEGSPALPDILDSLRGLEEEIRQRLDAEAGNTSPMPLPRRET</sequence>
<dbReference type="OrthoDB" id="7876144at2"/>
<dbReference type="Proteomes" id="UP000199382">
    <property type="component" value="Unassembled WGS sequence"/>
</dbReference>
<evidence type="ECO:0000313" key="2">
    <source>
        <dbReference type="Proteomes" id="UP000199382"/>
    </source>
</evidence>
<dbReference type="AlphaFoldDB" id="A0A1G9MRQ1"/>
<dbReference type="STRING" id="571298.SAMN04488026_11135"/>